<dbReference type="InterPro" id="IPR014746">
    <property type="entry name" value="Gln_synth/guanido_kin_cat_dom"/>
</dbReference>
<evidence type="ECO:0000313" key="12">
    <source>
        <dbReference type="EMBL" id="OIN91095.1"/>
    </source>
</evidence>
<dbReference type="GO" id="GO:0070681">
    <property type="term" value="P:glutaminyl-tRNAGln biosynthesis via transamidation"/>
    <property type="evidence" value="ECO:0007669"/>
    <property type="project" value="TreeGrafter"/>
</dbReference>
<evidence type="ECO:0000256" key="10">
    <source>
        <dbReference type="HAMAP-Rule" id="MF_00121"/>
    </source>
</evidence>
<evidence type="ECO:0000256" key="8">
    <source>
        <dbReference type="ARBA" id="ARBA00047380"/>
    </source>
</evidence>
<protein>
    <recommendedName>
        <fullName evidence="10">Aspartyl/glutamyl-tRNA(Asn/Gln) amidotransferase subunit B</fullName>
        <shortName evidence="10">Asp/Glu-ADT subunit B</shortName>
        <ecNumber evidence="10">6.3.5.-</ecNumber>
    </recommendedName>
</protein>
<comment type="catalytic activity">
    <reaction evidence="9 10">
        <text>L-glutamyl-tRNA(Gln) + L-glutamine + ATP + H2O = L-glutaminyl-tRNA(Gln) + L-glutamate + ADP + phosphate + H(+)</text>
        <dbReference type="Rhea" id="RHEA:17521"/>
        <dbReference type="Rhea" id="RHEA-COMP:9681"/>
        <dbReference type="Rhea" id="RHEA-COMP:9684"/>
        <dbReference type="ChEBI" id="CHEBI:15377"/>
        <dbReference type="ChEBI" id="CHEBI:15378"/>
        <dbReference type="ChEBI" id="CHEBI:29985"/>
        <dbReference type="ChEBI" id="CHEBI:30616"/>
        <dbReference type="ChEBI" id="CHEBI:43474"/>
        <dbReference type="ChEBI" id="CHEBI:58359"/>
        <dbReference type="ChEBI" id="CHEBI:78520"/>
        <dbReference type="ChEBI" id="CHEBI:78521"/>
        <dbReference type="ChEBI" id="CHEBI:456216"/>
    </reaction>
</comment>
<dbReference type="PANTHER" id="PTHR11659">
    <property type="entry name" value="GLUTAMYL-TRNA GLN AMIDOTRANSFERASE SUBUNIT B MITOCHONDRIAL AND PROKARYOTIC PET112-RELATED"/>
    <property type="match status" value="1"/>
</dbReference>
<evidence type="ECO:0000256" key="1">
    <source>
        <dbReference type="ARBA" id="ARBA00005306"/>
    </source>
</evidence>
<dbReference type="InterPro" id="IPR017959">
    <property type="entry name" value="Asn/Gln-tRNA_amidoTrfase_suB/E"/>
</dbReference>
<keyword evidence="3 10" id="KW-0436">Ligase</keyword>
<proteinExistence type="inferred from homology"/>
<dbReference type="PROSITE" id="PS01234">
    <property type="entry name" value="GATB"/>
    <property type="match status" value="1"/>
</dbReference>
<dbReference type="GO" id="GO:0005524">
    <property type="term" value="F:ATP binding"/>
    <property type="evidence" value="ECO:0007669"/>
    <property type="project" value="UniProtKB-KW"/>
</dbReference>
<comment type="caution">
    <text evidence="12">The sequence shown here is derived from an EMBL/GenBank/DDBJ whole genome shotgun (WGS) entry which is preliminary data.</text>
</comment>
<dbReference type="InterPro" id="IPR004413">
    <property type="entry name" value="GatB"/>
</dbReference>
<dbReference type="HAMAP" id="MF_00121">
    <property type="entry name" value="GatB"/>
    <property type="match status" value="1"/>
</dbReference>
<dbReference type="Pfam" id="PF02637">
    <property type="entry name" value="GatB_Yqey"/>
    <property type="match status" value="1"/>
</dbReference>
<evidence type="ECO:0000256" key="6">
    <source>
        <dbReference type="ARBA" id="ARBA00022917"/>
    </source>
</evidence>
<dbReference type="InterPro" id="IPR017958">
    <property type="entry name" value="Gln-tRNA_amidoTrfase_suB_CS"/>
</dbReference>
<keyword evidence="4 10" id="KW-0547">Nucleotide-binding</keyword>
<dbReference type="InterPro" id="IPR018027">
    <property type="entry name" value="Asn/Gln_amidotransferase"/>
</dbReference>
<evidence type="ECO:0000259" key="11">
    <source>
        <dbReference type="SMART" id="SM00845"/>
    </source>
</evidence>
<organism evidence="12 13">
    <name type="scientific">Candidatus Collierbacteria bacterium CG1_02_44_10</name>
    <dbReference type="NCBI Taxonomy" id="1805087"/>
    <lineage>
        <taxon>Bacteria</taxon>
        <taxon>Candidatus Collieribacteriota</taxon>
    </lineage>
</organism>
<dbReference type="SUPFAM" id="SSF55931">
    <property type="entry name" value="Glutamine synthetase/guanido kinase"/>
    <property type="match status" value="1"/>
</dbReference>
<reference evidence="12 13" key="1">
    <citation type="journal article" date="2016" name="Environ. Microbiol.">
        <title>Genomic resolution of a cold subsurface aquifer community provides metabolic insights for novel microbes adapted to high CO concentrations.</title>
        <authorList>
            <person name="Probst A.J."/>
            <person name="Castelle C.J."/>
            <person name="Singh A."/>
            <person name="Brown C.T."/>
            <person name="Anantharaman K."/>
            <person name="Sharon I."/>
            <person name="Hug L.A."/>
            <person name="Burstein D."/>
            <person name="Emerson J.B."/>
            <person name="Thomas B.C."/>
            <person name="Banfield J.F."/>
        </authorList>
    </citation>
    <scope>NUCLEOTIDE SEQUENCE [LARGE SCALE GENOMIC DNA]</scope>
    <source>
        <strain evidence="12">CG1_02_44_10</strain>
    </source>
</reference>
<comment type="subunit">
    <text evidence="2 10">Heterotrimer of A, B and C subunits.</text>
</comment>
<evidence type="ECO:0000256" key="3">
    <source>
        <dbReference type="ARBA" id="ARBA00022598"/>
    </source>
</evidence>
<dbReference type="Proteomes" id="UP000182345">
    <property type="component" value="Unassembled WGS sequence"/>
</dbReference>
<dbReference type="InterPro" id="IPR023168">
    <property type="entry name" value="GatB_Yqey_C_2"/>
</dbReference>
<dbReference type="Pfam" id="PF02934">
    <property type="entry name" value="GatB_N"/>
    <property type="match status" value="1"/>
</dbReference>
<dbReference type="NCBIfam" id="NF004012">
    <property type="entry name" value="PRK05477.1-2"/>
    <property type="match status" value="1"/>
</dbReference>
<name>A0A1J4RW00_9BACT</name>
<dbReference type="PANTHER" id="PTHR11659:SF0">
    <property type="entry name" value="GLUTAMYL-TRNA(GLN) AMIDOTRANSFERASE SUBUNIT B, MITOCHONDRIAL"/>
    <property type="match status" value="1"/>
</dbReference>
<evidence type="ECO:0000256" key="4">
    <source>
        <dbReference type="ARBA" id="ARBA00022741"/>
    </source>
</evidence>
<gene>
    <name evidence="10" type="primary">gatB</name>
    <name evidence="12" type="ORF">AUJ42_02295</name>
</gene>
<dbReference type="InterPro" id="IPR003789">
    <property type="entry name" value="Asn/Gln_tRNA_amidoTrase-B-like"/>
</dbReference>
<evidence type="ECO:0000256" key="5">
    <source>
        <dbReference type="ARBA" id="ARBA00022840"/>
    </source>
</evidence>
<dbReference type="SUPFAM" id="SSF89095">
    <property type="entry name" value="GatB/YqeY motif"/>
    <property type="match status" value="1"/>
</dbReference>
<accession>A0A1J4RW00</accession>
<dbReference type="GO" id="GO:0050567">
    <property type="term" value="F:glutaminyl-tRNA synthase (glutamine-hydrolyzing) activity"/>
    <property type="evidence" value="ECO:0007669"/>
    <property type="project" value="UniProtKB-UniRule"/>
</dbReference>
<feature type="domain" description="Asn/Gln amidotransferase" evidence="11">
    <location>
        <begin position="306"/>
        <end position="442"/>
    </location>
</feature>
<evidence type="ECO:0000256" key="9">
    <source>
        <dbReference type="ARBA" id="ARBA00047913"/>
    </source>
</evidence>
<keyword evidence="6 10" id="KW-0648">Protein biosynthesis</keyword>
<dbReference type="Gene3D" id="1.10.10.410">
    <property type="match status" value="1"/>
</dbReference>
<dbReference type="EMBL" id="MNUK01000054">
    <property type="protein sequence ID" value="OIN91095.1"/>
    <property type="molecule type" value="Genomic_DNA"/>
</dbReference>
<sequence length="444" mass="49803">MKITPLIGLEVHVELETKSKMFCGCPADHFGKVPNTQTCPVCLGLPGALPVPNKKAIESCMKIGLALNCSVNRLSKFDRKQYFYPDLAKGYQISQYDQPFCSGGFLNLDSGKTIGIERVHQEEDTGKLQHTVLNGEKVTLVDFNRSGVPLVEIVSKPDMSSSSEAKEYLKKIHEIIRTIEVSNADMEKGQMRLEPTVNICIEDNSGSHFTPLVEIKNINSFNFAVQAIEYEVKRQVEEFEKTGIEKTPNNKTTRGYDSVKKITFLQRSKEEAKDYRYFPEPDIPPFIIENEVIEMLRRELPLLPDQKIADLVKLGVEERFAKLVYNRQEVMNVLDVIARKNDEAIPANDININRLVSLMANGKIDIKKDVIAQYDSLTKVGITDTTQLTQIVQNIIDDNPSIVAEYKKGKINVVGFFVGQAMKATKGSADPKTLSTIISDLLVK</sequence>
<dbReference type="AlphaFoldDB" id="A0A1J4RW00"/>
<dbReference type="EC" id="6.3.5.-" evidence="10"/>
<comment type="function">
    <text evidence="7 10">Allows the formation of correctly charged Asn-tRNA(Asn) or Gln-tRNA(Gln) through the transamidation of misacylated Asp-tRNA(Asn) or Glu-tRNA(Gln) in organisms which lack either or both of asparaginyl-tRNA or glutaminyl-tRNA synthetases. The reaction takes place in the presence of glutamine and ATP through an activated phospho-Asp-tRNA(Asn) or phospho-Glu-tRNA(Gln).</text>
</comment>
<dbReference type="GO" id="GO:0006412">
    <property type="term" value="P:translation"/>
    <property type="evidence" value="ECO:0007669"/>
    <property type="project" value="UniProtKB-UniRule"/>
</dbReference>
<comment type="similarity">
    <text evidence="1 10">Belongs to the GatB/GatE family. GatB subfamily.</text>
</comment>
<evidence type="ECO:0000256" key="2">
    <source>
        <dbReference type="ARBA" id="ARBA00011123"/>
    </source>
</evidence>
<evidence type="ECO:0000256" key="7">
    <source>
        <dbReference type="ARBA" id="ARBA00024799"/>
    </source>
</evidence>
<dbReference type="NCBIfam" id="TIGR00133">
    <property type="entry name" value="gatB"/>
    <property type="match status" value="1"/>
</dbReference>
<dbReference type="SMART" id="SM00845">
    <property type="entry name" value="GatB_Yqey"/>
    <property type="match status" value="1"/>
</dbReference>
<comment type="catalytic activity">
    <reaction evidence="8 10">
        <text>L-aspartyl-tRNA(Asn) + L-glutamine + ATP + H2O = L-asparaginyl-tRNA(Asn) + L-glutamate + ADP + phosphate + 2 H(+)</text>
        <dbReference type="Rhea" id="RHEA:14513"/>
        <dbReference type="Rhea" id="RHEA-COMP:9674"/>
        <dbReference type="Rhea" id="RHEA-COMP:9677"/>
        <dbReference type="ChEBI" id="CHEBI:15377"/>
        <dbReference type="ChEBI" id="CHEBI:15378"/>
        <dbReference type="ChEBI" id="CHEBI:29985"/>
        <dbReference type="ChEBI" id="CHEBI:30616"/>
        <dbReference type="ChEBI" id="CHEBI:43474"/>
        <dbReference type="ChEBI" id="CHEBI:58359"/>
        <dbReference type="ChEBI" id="CHEBI:78515"/>
        <dbReference type="ChEBI" id="CHEBI:78516"/>
        <dbReference type="ChEBI" id="CHEBI:456216"/>
    </reaction>
</comment>
<dbReference type="InterPro" id="IPR006075">
    <property type="entry name" value="Asn/Gln-tRNA_Trfase_suB/E_cat"/>
</dbReference>
<evidence type="ECO:0000313" key="13">
    <source>
        <dbReference type="Proteomes" id="UP000182345"/>
    </source>
</evidence>
<dbReference type="GO" id="GO:0050566">
    <property type="term" value="F:asparaginyl-tRNA synthase (glutamine-hydrolyzing) activity"/>
    <property type="evidence" value="ECO:0007669"/>
    <property type="project" value="RHEA"/>
</dbReference>
<dbReference type="FunFam" id="1.10.10.410:FF:000001">
    <property type="entry name" value="Aspartyl/glutamyl-tRNA(Asn/Gln) amidotransferase subunit B"/>
    <property type="match status" value="1"/>
</dbReference>
<keyword evidence="5 10" id="KW-0067">ATP-binding</keyword>